<dbReference type="GO" id="GO:0097367">
    <property type="term" value="F:carbohydrate derivative binding"/>
    <property type="evidence" value="ECO:0007669"/>
    <property type="project" value="InterPro"/>
</dbReference>
<accession>A0A0M4KCM7</accession>
<dbReference type="RefSeq" id="WP_053946260.1">
    <property type="nucleotide sequence ID" value="NZ_CP012622.1"/>
</dbReference>
<dbReference type="PROSITE" id="PS51464">
    <property type="entry name" value="SIS"/>
    <property type="match status" value="1"/>
</dbReference>
<evidence type="ECO:0000256" key="3">
    <source>
        <dbReference type="ARBA" id="ARBA00023163"/>
    </source>
</evidence>
<name>A0A0M4KCM7_9MOLU</name>
<dbReference type="SUPFAM" id="SSF53697">
    <property type="entry name" value="SIS domain"/>
    <property type="match status" value="1"/>
</dbReference>
<dbReference type="PANTHER" id="PTHR30514:SF10">
    <property type="entry name" value="MURR_RPIR FAMILY TRANSCRIPTIONAL REGULATOR"/>
    <property type="match status" value="1"/>
</dbReference>
<dbReference type="PROSITE" id="PS51071">
    <property type="entry name" value="HTH_RPIR"/>
    <property type="match status" value="1"/>
</dbReference>
<feature type="domain" description="HTH rpiR-type" evidence="4">
    <location>
        <begin position="1"/>
        <end position="77"/>
    </location>
</feature>
<gene>
    <name evidence="6" type="primary">murR</name>
    <name evidence="6" type="ORF">SCANT_v1c05960</name>
</gene>
<dbReference type="Proteomes" id="UP000063919">
    <property type="component" value="Chromosome"/>
</dbReference>
<evidence type="ECO:0000256" key="1">
    <source>
        <dbReference type="ARBA" id="ARBA00023015"/>
    </source>
</evidence>
<keyword evidence="1" id="KW-0805">Transcription regulation</keyword>
<dbReference type="Pfam" id="PF01418">
    <property type="entry name" value="HTH_6"/>
    <property type="match status" value="1"/>
</dbReference>
<dbReference type="GO" id="GO:0003677">
    <property type="term" value="F:DNA binding"/>
    <property type="evidence" value="ECO:0007669"/>
    <property type="project" value="UniProtKB-KW"/>
</dbReference>
<dbReference type="GO" id="GO:0003700">
    <property type="term" value="F:DNA-binding transcription factor activity"/>
    <property type="evidence" value="ECO:0007669"/>
    <property type="project" value="InterPro"/>
</dbReference>
<keyword evidence="2" id="KW-0238">DNA-binding</keyword>
<evidence type="ECO:0000259" key="5">
    <source>
        <dbReference type="PROSITE" id="PS51464"/>
    </source>
</evidence>
<dbReference type="InterPro" id="IPR001347">
    <property type="entry name" value="SIS_dom"/>
</dbReference>
<dbReference type="EMBL" id="CP012622">
    <property type="protein sequence ID" value="ALD66502.1"/>
    <property type="molecule type" value="Genomic_DNA"/>
</dbReference>
<dbReference type="InterPro" id="IPR046348">
    <property type="entry name" value="SIS_dom_sf"/>
</dbReference>
<dbReference type="InterPro" id="IPR009057">
    <property type="entry name" value="Homeodomain-like_sf"/>
</dbReference>
<evidence type="ECO:0000259" key="4">
    <source>
        <dbReference type="PROSITE" id="PS51071"/>
    </source>
</evidence>
<evidence type="ECO:0000313" key="6">
    <source>
        <dbReference type="EMBL" id="ALD66502.1"/>
    </source>
</evidence>
<keyword evidence="7" id="KW-1185">Reference proteome</keyword>
<dbReference type="InterPro" id="IPR036388">
    <property type="entry name" value="WH-like_DNA-bd_sf"/>
</dbReference>
<dbReference type="AlphaFoldDB" id="A0A0M4KCM7"/>
<protein>
    <submittedName>
        <fullName evidence="6">RpiR family transcriptional regulator, murPQ operon repressor</fullName>
    </submittedName>
</protein>
<dbReference type="GO" id="GO:1901135">
    <property type="term" value="P:carbohydrate derivative metabolic process"/>
    <property type="evidence" value="ECO:0007669"/>
    <property type="project" value="InterPro"/>
</dbReference>
<reference evidence="6 7" key="1">
    <citation type="journal article" date="2015" name="Genome Announc.">
        <title>Complete Genome Sequence of Spiroplasma cantharicola CC-1T (DSM 21588), a Bacterium Isolated from Soldier Beetle (Cantharis carolinus).</title>
        <authorList>
            <person name="Lo W.S."/>
            <person name="Liu P.Y."/>
            <person name="Kuo C.H."/>
        </authorList>
    </citation>
    <scope>NUCLEOTIDE SEQUENCE [LARGE SCALE GENOMIC DNA]</scope>
    <source>
        <strain evidence="6 7">CC-1</strain>
    </source>
</reference>
<dbReference type="OrthoDB" id="3684496at2"/>
<proteinExistence type="predicted"/>
<dbReference type="KEGG" id="scj:SCANT_v1c05960"/>
<dbReference type="InterPro" id="IPR000281">
    <property type="entry name" value="HTH_RpiR"/>
</dbReference>
<dbReference type="Pfam" id="PF01380">
    <property type="entry name" value="SIS"/>
    <property type="match status" value="1"/>
</dbReference>
<organism evidence="6 7">
    <name type="scientific">Spiroplasma cantharicola</name>
    <dbReference type="NCBI Taxonomy" id="362837"/>
    <lineage>
        <taxon>Bacteria</taxon>
        <taxon>Bacillati</taxon>
        <taxon>Mycoplasmatota</taxon>
        <taxon>Mollicutes</taxon>
        <taxon>Entomoplasmatales</taxon>
        <taxon>Spiroplasmataceae</taxon>
        <taxon>Spiroplasma</taxon>
    </lineage>
</organism>
<keyword evidence="3" id="KW-0804">Transcription</keyword>
<sequence length="275" mass="31754">MSNVITKLKKIRINNESDANIANFVIDNIKIMDNIDIRDLAKKINHSTSSVTRFIKRLGYSSFNEFKYEVKNYINSVLVDSKYQNNENKELSLIIKSEISYINEILEKNNIIWTKDKKIDQVIEKINLSKQIFIFAMGGTYSVAYDFCLKLQRLGFNVNVSNDSVIQETLLSANSTKKDCLFIIFSLSGETKQLVYVAEKINEKKMFLISFTGLEENKIKKLSNLNLSIFNNDNHFKSLIKGNRISFIFLIDILIQLLINLNSEKNYKSVLITTK</sequence>
<feature type="domain" description="SIS" evidence="5">
    <location>
        <begin position="122"/>
        <end position="264"/>
    </location>
</feature>
<dbReference type="InterPro" id="IPR047640">
    <property type="entry name" value="RpiR-like"/>
</dbReference>
<dbReference type="InterPro" id="IPR035472">
    <property type="entry name" value="RpiR-like_SIS"/>
</dbReference>
<dbReference type="Gene3D" id="1.10.10.10">
    <property type="entry name" value="Winged helix-like DNA-binding domain superfamily/Winged helix DNA-binding domain"/>
    <property type="match status" value="1"/>
</dbReference>
<dbReference type="Gene3D" id="3.40.50.10490">
    <property type="entry name" value="Glucose-6-phosphate isomerase like protein, domain 1"/>
    <property type="match status" value="1"/>
</dbReference>
<evidence type="ECO:0000313" key="7">
    <source>
        <dbReference type="Proteomes" id="UP000063919"/>
    </source>
</evidence>
<evidence type="ECO:0000256" key="2">
    <source>
        <dbReference type="ARBA" id="ARBA00023125"/>
    </source>
</evidence>
<dbReference type="PANTHER" id="PTHR30514">
    <property type="entry name" value="GLUCOKINASE"/>
    <property type="match status" value="1"/>
</dbReference>
<dbReference type="CDD" id="cd05013">
    <property type="entry name" value="SIS_RpiR"/>
    <property type="match status" value="1"/>
</dbReference>
<dbReference type="SUPFAM" id="SSF46689">
    <property type="entry name" value="Homeodomain-like"/>
    <property type="match status" value="1"/>
</dbReference>
<dbReference type="PATRIC" id="fig|362837.3.peg.609"/>
<dbReference type="STRING" id="362837.SCANT_v1c05960"/>